<evidence type="ECO:0000256" key="3">
    <source>
        <dbReference type="SAM" id="SignalP"/>
    </source>
</evidence>
<organism evidence="4 5">
    <name type="scientific">Acaulospora morrowiae</name>
    <dbReference type="NCBI Taxonomy" id="94023"/>
    <lineage>
        <taxon>Eukaryota</taxon>
        <taxon>Fungi</taxon>
        <taxon>Fungi incertae sedis</taxon>
        <taxon>Mucoromycota</taxon>
        <taxon>Glomeromycotina</taxon>
        <taxon>Glomeromycetes</taxon>
        <taxon>Diversisporales</taxon>
        <taxon>Acaulosporaceae</taxon>
        <taxon>Acaulospora</taxon>
    </lineage>
</organism>
<evidence type="ECO:0000256" key="1">
    <source>
        <dbReference type="SAM" id="MobiDB-lite"/>
    </source>
</evidence>
<sequence length="263" mass="29278">MLLASMICYLLGILLLSKSALTQTTLPDSSSDEPTTISTTSDEPTATSSTSFLTRFPQYYLQRKLIKLKNVSGTENSSHQCVYVSTPRAGENRFNVTWDCEAGYYCLGPNAKYPCTAGFFCPPNSSVVRILSWKCNYGKSCELLSTQHFHPNSAACEGYYCSRDATKLTLCPSGYFCTLGTVDPISCHYLALCPPGSSSANKYFLVLFVLVLAATILILLQIKRKSDQLKMMKYQQYLHDKRPLSAKTLGSVPKYFDIEFENL</sequence>
<keyword evidence="2" id="KW-1133">Transmembrane helix</keyword>
<gene>
    <name evidence="4" type="ORF">AMORRO_LOCUS4988</name>
</gene>
<keyword evidence="2" id="KW-0472">Membrane</keyword>
<proteinExistence type="predicted"/>
<feature type="transmembrane region" description="Helical" evidence="2">
    <location>
        <begin position="203"/>
        <end position="222"/>
    </location>
</feature>
<keyword evidence="2" id="KW-0812">Transmembrane</keyword>
<dbReference type="Proteomes" id="UP000789342">
    <property type="component" value="Unassembled WGS sequence"/>
</dbReference>
<feature type="signal peptide" evidence="3">
    <location>
        <begin position="1"/>
        <end position="22"/>
    </location>
</feature>
<feature type="non-terminal residue" evidence="4">
    <location>
        <position position="1"/>
    </location>
</feature>
<evidence type="ECO:0000313" key="5">
    <source>
        <dbReference type="Proteomes" id="UP000789342"/>
    </source>
</evidence>
<comment type="caution">
    <text evidence="4">The sequence shown here is derived from an EMBL/GenBank/DDBJ whole genome shotgun (WGS) entry which is preliminary data.</text>
</comment>
<keyword evidence="3" id="KW-0732">Signal</keyword>
<feature type="region of interest" description="Disordered" evidence="1">
    <location>
        <begin position="24"/>
        <end position="50"/>
    </location>
</feature>
<dbReference type="AlphaFoldDB" id="A0A9N9APB2"/>
<feature type="non-terminal residue" evidence="4">
    <location>
        <position position="263"/>
    </location>
</feature>
<feature type="chain" id="PRO_5040370684" evidence="3">
    <location>
        <begin position="23"/>
        <end position="263"/>
    </location>
</feature>
<dbReference type="EMBL" id="CAJVPV010002862">
    <property type="protein sequence ID" value="CAG8537965.1"/>
    <property type="molecule type" value="Genomic_DNA"/>
</dbReference>
<evidence type="ECO:0000313" key="4">
    <source>
        <dbReference type="EMBL" id="CAG8537965.1"/>
    </source>
</evidence>
<accession>A0A9N9APB2</accession>
<evidence type="ECO:0000256" key="2">
    <source>
        <dbReference type="SAM" id="Phobius"/>
    </source>
</evidence>
<dbReference type="OrthoDB" id="2349503at2759"/>
<reference evidence="4" key="1">
    <citation type="submission" date="2021-06" db="EMBL/GenBank/DDBJ databases">
        <authorList>
            <person name="Kallberg Y."/>
            <person name="Tangrot J."/>
            <person name="Rosling A."/>
        </authorList>
    </citation>
    <scope>NUCLEOTIDE SEQUENCE</scope>
    <source>
        <strain evidence="4">CL551</strain>
    </source>
</reference>
<keyword evidence="5" id="KW-1185">Reference proteome</keyword>
<name>A0A9N9APB2_9GLOM</name>
<protein>
    <submittedName>
        <fullName evidence="4">13272_t:CDS:1</fullName>
    </submittedName>
</protein>